<dbReference type="RefSeq" id="WP_198109571.1">
    <property type="nucleotide sequence ID" value="NZ_JAEDAK010000002.1"/>
</dbReference>
<name>A0A931J0N0_9BURK</name>
<keyword evidence="2" id="KW-1185">Reference proteome</keyword>
<dbReference type="EMBL" id="JAEDAK010000002">
    <property type="protein sequence ID" value="MBH9575950.1"/>
    <property type="molecule type" value="Genomic_DNA"/>
</dbReference>
<evidence type="ECO:0000313" key="1">
    <source>
        <dbReference type="EMBL" id="MBH9575950.1"/>
    </source>
</evidence>
<dbReference type="AlphaFoldDB" id="A0A931J0N0"/>
<organism evidence="1 2">
    <name type="scientific">Inhella proteolytica</name>
    <dbReference type="NCBI Taxonomy" id="2795029"/>
    <lineage>
        <taxon>Bacteria</taxon>
        <taxon>Pseudomonadati</taxon>
        <taxon>Pseudomonadota</taxon>
        <taxon>Betaproteobacteria</taxon>
        <taxon>Burkholderiales</taxon>
        <taxon>Sphaerotilaceae</taxon>
        <taxon>Inhella</taxon>
    </lineage>
</organism>
<gene>
    <name evidence="1" type="ORF">I7X39_03430</name>
</gene>
<reference evidence="1" key="1">
    <citation type="submission" date="2020-12" db="EMBL/GenBank/DDBJ databases">
        <title>The genome sequence of Inhella sp. 1Y17.</title>
        <authorList>
            <person name="Liu Y."/>
        </authorList>
    </citation>
    <scope>NUCLEOTIDE SEQUENCE</scope>
    <source>
        <strain evidence="1">1Y17</strain>
    </source>
</reference>
<evidence type="ECO:0000313" key="2">
    <source>
        <dbReference type="Proteomes" id="UP000613266"/>
    </source>
</evidence>
<proteinExistence type="predicted"/>
<comment type="caution">
    <text evidence="1">The sequence shown here is derived from an EMBL/GenBank/DDBJ whole genome shotgun (WGS) entry which is preliminary data.</text>
</comment>
<accession>A0A931J0N0</accession>
<sequence>MADFEPKEEYQKKLKAFLSPLPDVGGPEVKSGTPAFPRPYDADKLATIKDKCVTNAHFKDFTGWEHYDLLKKWLSDRTTTCNEFCQKCALKMGTPSDISLNRFDIAEWLSGRGLGHCWIPGDSGATPEYGDIFRLYEAKPDHNGVSLNHMGVSLFVSGSEWFTAESGQGGPSKGFDAVARKKRVWKPASLTGWVSIKAILNAGKPLPNWAGGWWEVTEGSQVYYYYLEAGGKISFTPVKPLALAQRPPFASMTGTFRVKGMFGLEISWAGPDVDESFMLTEQDAKKKRYSMEGKTSGGVKMKAKRMMASF</sequence>
<protein>
    <submittedName>
        <fullName evidence="1">Uncharacterized protein</fullName>
    </submittedName>
</protein>
<dbReference type="Proteomes" id="UP000613266">
    <property type="component" value="Unassembled WGS sequence"/>
</dbReference>